<dbReference type="AlphaFoldDB" id="A0A0F9TXF3"/>
<gene>
    <name evidence="1" type="ORF">LCGC14_0598740</name>
</gene>
<accession>A0A0F9TXF3</accession>
<comment type="caution">
    <text evidence="1">The sequence shown here is derived from an EMBL/GenBank/DDBJ whole genome shotgun (WGS) entry which is preliminary data.</text>
</comment>
<dbReference type="EMBL" id="LAZR01000956">
    <property type="protein sequence ID" value="KKN53781.1"/>
    <property type="molecule type" value="Genomic_DNA"/>
</dbReference>
<evidence type="ECO:0000313" key="1">
    <source>
        <dbReference type="EMBL" id="KKN53781.1"/>
    </source>
</evidence>
<sequence length="181" mass="19654">MTLQELKTQMAAAVAEFNKTGDMSKIQEVSNAMNKAKVVLAKEEATRLQAEAEKLAGVREALAIKIHGAVVAMGLAKELLAVKAWGFTYKVDNAVPGAEDTRYKSVALTTAIVKRVSTGGGGSGKLKDITGLSRWEIMEKYGTDVEKQKLVEAGADSRPRWFASEPAIKRILNEHPELIKK</sequence>
<name>A0A0F9TXF3_9ZZZZ</name>
<reference evidence="1" key="1">
    <citation type="journal article" date="2015" name="Nature">
        <title>Complex archaea that bridge the gap between prokaryotes and eukaryotes.</title>
        <authorList>
            <person name="Spang A."/>
            <person name="Saw J.H."/>
            <person name="Jorgensen S.L."/>
            <person name="Zaremba-Niedzwiedzka K."/>
            <person name="Martijn J."/>
            <person name="Lind A.E."/>
            <person name="van Eijk R."/>
            <person name="Schleper C."/>
            <person name="Guy L."/>
            <person name="Ettema T.J."/>
        </authorList>
    </citation>
    <scope>NUCLEOTIDE SEQUENCE</scope>
</reference>
<organism evidence="1">
    <name type="scientific">marine sediment metagenome</name>
    <dbReference type="NCBI Taxonomy" id="412755"/>
    <lineage>
        <taxon>unclassified sequences</taxon>
        <taxon>metagenomes</taxon>
        <taxon>ecological metagenomes</taxon>
    </lineage>
</organism>
<protein>
    <submittedName>
        <fullName evidence="1">Uncharacterized protein</fullName>
    </submittedName>
</protein>
<proteinExistence type="predicted"/>